<proteinExistence type="predicted"/>
<gene>
    <name evidence="1" type="ORF">ORAREDHAP_LOCUS11367</name>
</gene>
<evidence type="ECO:0000313" key="1">
    <source>
        <dbReference type="EMBL" id="CAB4298708.1"/>
    </source>
</evidence>
<keyword evidence="2" id="KW-1185">Reference proteome</keyword>
<dbReference type="EMBL" id="CAEKKB010000002">
    <property type="protein sequence ID" value="CAB4298708.1"/>
    <property type="molecule type" value="Genomic_DNA"/>
</dbReference>
<sequence>MENQELLVNENACVECEGSVTFGNAIQKQEHYMQFHPDIQTSAKNEKRKKKADKDKACNLCTRMFTSAESLERVQISCFPFAVLGVDSSGHAWSPTNQPIQLLIETDSRIFISTTSKFPHQLGPLQVILIINFSSKLLLAFRLGAHRVKSTSMMLLVVEQITNRDFQSFLSQVVSPLQTTFRFGVAKRRGAASIFGGSLAMSELSKSTYPNGPTFLFEIWHDSMGKENLFIIVFRPAHLPAFYYTTGRK</sequence>
<evidence type="ECO:0000313" key="2">
    <source>
        <dbReference type="Proteomes" id="UP000507245"/>
    </source>
</evidence>
<protein>
    <submittedName>
        <fullName evidence="1">Uncharacterized protein</fullName>
    </submittedName>
</protein>
<dbReference type="Proteomes" id="UP000507245">
    <property type="component" value="Unassembled WGS sequence"/>
</dbReference>
<dbReference type="AlphaFoldDB" id="A0A6J5WKF5"/>
<organism evidence="1 2">
    <name type="scientific">Prunus armeniaca</name>
    <name type="common">Apricot</name>
    <name type="synonym">Armeniaca vulgaris</name>
    <dbReference type="NCBI Taxonomy" id="36596"/>
    <lineage>
        <taxon>Eukaryota</taxon>
        <taxon>Viridiplantae</taxon>
        <taxon>Streptophyta</taxon>
        <taxon>Embryophyta</taxon>
        <taxon>Tracheophyta</taxon>
        <taxon>Spermatophyta</taxon>
        <taxon>Magnoliopsida</taxon>
        <taxon>eudicotyledons</taxon>
        <taxon>Gunneridae</taxon>
        <taxon>Pentapetalae</taxon>
        <taxon>rosids</taxon>
        <taxon>fabids</taxon>
        <taxon>Rosales</taxon>
        <taxon>Rosaceae</taxon>
        <taxon>Amygdaloideae</taxon>
        <taxon>Amygdaleae</taxon>
        <taxon>Prunus</taxon>
    </lineage>
</organism>
<accession>A0A6J5WKF5</accession>
<name>A0A6J5WKF5_PRUAR</name>
<reference evidence="2" key="1">
    <citation type="journal article" date="2020" name="Genome Biol.">
        <title>Gamete binning: chromosome-level and haplotype-resolved genome assembly enabled by high-throughput single-cell sequencing of gamete genomes.</title>
        <authorList>
            <person name="Campoy J.A."/>
            <person name="Sun H."/>
            <person name="Goel M."/>
            <person name="Jiao W.-B."/>
            <person name="Folz-Donahue K."/>
            <person name="Wang N."/>
            <person name="Rubio M."/>
            <person name="Liu C."/>
            <person name="Kukat C."/>
            <person name="Ruiz D."/>
            <person name="Huettel B."/>
            <person name="Schneeberger K."/>
        </authorList>
    </citation>
    <scope>NUCLEOTIDE SEQUENCE [LARGE SCALE GENOMIC DNA]</scope>
    <source>
        <strain evidence="2">cv. Rojo Pasion</strain>
    </source>
</reference>